<comment type="caution">
    <text evidence="2">The sequence shown here is derived from an EMBL/GenBank/DDBJ whole genome shotgun (WGS) entry which is preliminary data.</text>
</comment>
<dbReference type="Proteomes" id="UP001372338">
    <property type="component" value="Unassembled WGS sequence"/>
</dbReference>
<dbReference type="AlphaFoldDB" id="A0AAN9I081"/>
<feature type="region of interest" description="Disordered" evidence="1">
    <location>
        <begin position="1"/>
        <end position="34"/>
    </location>
</feature>
<evidence type="ECO:0000313" key="2">
    <source>
        <dbReference type="EMBL" id="KAK7260274.1"/>
    </source>
</evidence>
<reference evidence="2 3" key="1">
    <citation type="submission" date="2024-01" db="EMBL/GenBank/DDBJ databases">
        <title>The genomes of 5 underutilized Papilionoideae crops provide insights into root nodulation and disease resistanc.</title>
        <authorList>
            <person name="Yuan L."/>
        </authorList>
    </citation>
    <scope>NUCLEOTIDE SEQUENCE [LARGE SCALE GENOMIC DNA]</scope>
    <source>
        <strain evidence="2">ZHUSHIDOU_FW_LH</strain>
        <tissue evidence="2">Leaf</tissue>
    </source>
</reference>
<name>A0AAN9I081_CROPI</name>
<sequence>MGDVDRNSNVGDNQTSDNIEVVDTNSNDNDDGIEWTRIDSTDEFGSIDFMSLMFEDMMKFSFMNIELGYDFYNVYAAVKGFSVTSPIL</sequence>
<keyword evidence="3" id="KW-1185">Reference proteome</keyword>
<evidence type="ECO:0000256" key="1">
    <source>
        <dbReference type="SAM" id="MobiDB-lite"/>
    </source>
</evidence>
<protein>
    <submittedName>
        <fullName evidence="2">Uncharacterized protein</fullName>
    </submittedName>
</protein>
<accession>A0AAN9I081</accession>
<dbReference type="EMBL" id="JAYWIO010000005">
    <property type="protein sequence ID" value="KAK7260274.1"/>
    <property type="molecule type" value="Genomic_DNA"/>
</dbReference>
<feature type="compositionally biased region" description="Polar residues" evidence="1">
    <location>
        <begin position="7"/>
        <end position="27"/>
    </location>
</feature>
<evidence type="ECO:0000313" key="3">
    <source>
        <dbReference type="Proteomes" id="UP001372338"/>
    </source>
</evidence>
<organism evidence="2 3">
    <name type="scientific">Crotalaria pallida</name>
    <name type="common">Smooth rattlebox</name>
    <name type="synonym">Crotalaria striata</name>
    <dbReference type="NCBI Taxonomy" id="3830"/>
    <lineage>
        <taxon>Eukaryota</taxon>
        <taxon>Viridiplantae</taxon>
        <taxon>Streptophyta</taxon>
        <taxon>Embryophyta</taxon>
        <taxon>Tracheophyta</taxon>
        <taxon>Spermatophyta</taxon>
        <taxon>Magnoliopsida</taxon>
        <taxon>eudicotyledons</taxon>
        <taxon>Gunneridae</taxon>
        <taxon>Pentapetalae</taxon>
        <taxon>rosids</taxon>
        <taxon>fabids</taxon>
        <taxon>Fabales</taxon>
        <taxon>Fabaceae</taxon>
        <taxon>Papilionoideae</taxon>
        <taxon>50 kb inversion clade</taxon>
        <taxon>genistoids sensu lato</taxon>
        <taxon>core genistoids</taxon>
        <taxon>Crotalarieae</taxon>
        <taxon>Crotalaria</taxon>
    </lineage>
</organism>
<proteinExistence type="predicted"/>
<gene>
    <name evidence="2" type="ORF">RIF29_26192</name>
</gene>